<proteinExistence type="predicted"/>
<evidence type="ECO:0000313" key="2">
    <source>
        <dbReference type="Proteomes" id="UP001165367"/>
    </source>
</evidence>
<evidence type="ECO:0000313" key="1">
    <source>
        <dbReference type="EMBL" id="MCG2616731.1"/>
    </source>
</evidence>
<organism evidence="1 2">
    <name type="scientific">Terrimonas ginsenosidimutans</name>
    <dbReference type="NCBI Taxonomy" id="2908004"/>
    <lineage>
        <taxon>Bacteria</taxon>
        <taxon>Pseudomonadati</taxon>
        <taxon>Bacteroidota</taxon>
        <taxon>Chitinophagia</taxon>
        <taxon>Chitinophagales</taxon>
        <taxon>Chitinophagaceae</taxon>
        <taxon>Terrimonas</taxon>
    </lineage>
</organism>
<dbReference type="RefSeq" id="WP_237875268.1">
    <property type="nucleotide sequence ID" value="NZ_JAKLTR010000015.1"/>
</dbReference>
<dbReference type="EMBL" id="JAKLTR010000015">
    <property type="protein sequence ID" value="MCG2616731.1"/>
    <property type="molecule type" value="Genomic_DNA"/>
</dbReference>
<name>A0ABS9KWK2_9BACT</name>
<comment type="caution">
    <text evidence="1">The sequence shown here is derived from an EMBL/GenBank/DDBJ whole genome shotgun (WGS) entry which is preliminary data.</text>
</comment>
<accession>A0ABS9KWK2</accession>
<sequence length="116" mass="13075">MMRLLCKKYSQYFIAVLMLSVLYGRSIVCVKSVVFSAQYVSAEEYGEGSSQDGENEKEGTVKSCKKSWVEMEYGQMIIPSSPLQWAMADMMTHHQCSALARLYQRVPTPPPLQPVA</sequence>
<protein>
    <recommendedName>
        <fullName evidence="3">DUF305 domain-containing protein</fullName>
    </recommendedName>
</protein>
<keyword evidence="2" id="KW-1185">Reference proteome</keyword>
<dbReference type="Proteomes" id="UP001165367">
    <property type="component" value="Unassembled WGS sequence"/>
</dbReference>
<evidence type="ECO:0008006" key="3">
    <source>
        <dbReference type="Google" id="ProtNLM"/>
    </source>
</evidence>
<gene>
    <name evidence="1" type="ORF">LZZ85_20700</name>
</gene>
<reference evidence="1" key="1">
    <citation type="submission" date="2022-01" db="EMBL/GenBank/DDBJ databases">
        <authorList>
            <person name="Jo J.-H."/>
            <person name="Im W.-T."/>
        </authorList>
    </citation>
    <scope>NUCLEOTIDE SEQUENCE</scope>
    <source>
        <strain evidence="1">NA20</strain>
    </source>
</reference>